<evidence type="ECO:0000313" key="2">
    <source>
        <dbReference type="EMBL" id="EER42862.1"/>
    </source>
</evidence>
<name>C6H979_AJECH</name>
<protein>
    <submittedName>
        <fullName evidence="2">Uncharacterized protein</fullName>
    </submittedName>
</protein>
<dbReference type="Proteomes" id="UP000002624">
    <property type="component" value="Unassembled WGS sequence"/>
</dbReference>
<proteinExistence type="predicted"/>
<reference evidence="3" key="1">
    <citation type="submission" date="2009-05" db="EMBL/GenBank/DDBJ databases">
        <title>The genome sequence of Ajellomyces capsulatus strain H143.</title>
        <authorList>
            <person name="Champion M."/>
            <person name="Cuomo C.A."/>
            <person name="Ma L.-J."/>
            <person name="Henn M.R."/>
            <person name="Sil A."/>
            <person name="Goldman B."/>
            <person name="Young S.K."/>
            <person name="Kodira C.D."/>
            <person name="Zeng Q."/>
            <person name="Koehrsen M."/>
            <person name="Alvarado L."/>
            <person name="Berlin A.M."/>
            <person name="Borenstein D."/>
            <person name="Chen Z."/>
            <person name="Engels R."/>
            <person name="Freedman E."/>
            <person name="Gellesch M."/>
            <person name="Goldberg J."/>
            <person name="Griggs A."/>
            <person name="Gujja S."/>
            <person name="Heiman D.I."/>
            <person name="Hepburn T.A."/>
            <person name="Howarth C."/>
            <person name="Jen D."/>
            <person name="Larson L."/>
            <person name="Lewis B."/>
            <person name="Mehta T."/>
            <person name="Park D."/>
            <person name="Pearson M."/>
            <person name="Roberts A."/>
            <person name="Saif S."/>
            <person name="Shea T.D."/>
            <person name="Shenoy N."/>
            <person name="Sisk P."/>
            <person name="Stolte C."/>
            <person name="Sykes S."/>
            <person name="Walk T."/>
            <person name="White J."/>
            <person name="Yandava C."/>
            <person name="Klein B."/>
            <person name="McEwen J.G."/>
            <person name="Puccia R."/>
            <person name="Goldman G.H."/>
            <person name="Felipe M.S."/>
            <person name="Nino-Vega G."/>
            <person name="San-Blas G."/>
            <person name="Taylor J.W."/>
            <person name="Mendoza L."/>
            <person name="Galagan J.E."/>
            <person name="Nusbaum C."/>
            <person name="Birren B.W."/>
        </authorList>
    </citation>
    <scope>NUCLEOTIDE SEQUENCE [LARGE SCALE GENOMIC DNA]</scope>
    <source>
        <strain evidence="3">H143</strain>
    </source>
</reference>
<feature type="compositionally biased region" description="Polar residues" evidence="1">
    <location>
        <begin position="13"/>
        <end position="24"/>
    </location>
</feature>
<organism evidence="2 3">
    <name type="scientific">Ajellomyces capsulatus (strain H143)</name>
    <name type="common">Darling's disease fungus</name>
    <name type="synonym">Histoplasma capsulatum</name>
    <dbReference type="NCBI Taxonomy" id="544712"/>
    <lineage>
        <taxon>Eukaryota</taxon>
        <taxon>Fungi</taxon>
        <taxon>Dikarya</taxon>
        <taxon>Ascomycota</taxon>
        <taxon>Pezizomycotina</taxon>
        <taxon>Eurotiomycetes</taxon>
        <taxon>Eurotiomycetidae</taxon>
        <taxon>Onygenales</taxon>
        <taxon>Ajellomycetaceae</taxon>
        <taxon>Histoplasma</taxon>
    </lineage>
</organism>
<dbReference type="OrthoDB" id="10335743at2759"/>
<sequence length="159" mass="17584">MQRQGSSRGSSQWTSAATRVSQAKNARPALLEGGASDSTALGRPRQPEEGISQGFGLQPLLDVDTRKHPDGGDHESWSNLNNTFNSLCEGVRPDRKSKNIWLLAAIAIHLCANRTERCLPAAGLPSHTRILKGCGRVEELDRQFRKFGRWAQRRKPESL</sequence>
<feature type="region of interest" description="Disordered" evidence="1">
    <location>
        <begin position="1"/>
        <end position="79"/>
    </location>
</feature>
<dbReference type="AlphaFoldDB" id="C6H979"/>
<dbReference type="EMBL" id="GG692421">
    <property type="protein sequence ID" value="EER42862.1"/>
    <property type="molecule type" value="Genomic_DNA"/>
</dbReference>
<gene>
    <name evidence="2" type="ORF">HCDG_02760</name>
</gene>
<evidence type="ECO:0000313" key="3">
    <source>
        <dbReference type="Proteomes" id="UP000002624"/>
    </source>
</evidence>
<dbReference type="HOGENOM" id="CLU_1660198_0_0_1"/>
<accession>C6H979</accession>
<evidence type="ECO:0000256" key="1">
    <source>
        <dbReference type="SAM" id="MobiDB-lite"/>
    </source>
</evidence>
<dbReference type="VEuPathDB" id="FungiDB:HCDG_02760"/>
<feature type="compositionally biased region" description="Low complexity" evidence="1">
    <location>
        <begin position="1"/>
        <end position="12"/>
    </location>
</feature>
<feature type="compositionally biased region" description="Basic and acidic residues" evidence="1">
    <location>
        <begin position="63"/>
        <end position="76"/>
    </location>
</feature>